<dbReference type="GO" id="GO:0003723">
    <property type="term" value="F:RNA binding"/>
    <property type="evidence" value="ECO:0007669"/>
    <property type="project" value="UniProtKB-UniRule"/>
</dbReference>
<dbReference type="PROSITE" id="PS01131">
    <property type="entry name" value="RRNA_A_DIMETH"/>
    <property type="match status" value="1"/>
</dbReference>
<dbReference type="Gene3D" id="1.10.8.100">
    <property type="entry name" value="Ribosomal RNA adenine dimethylase-like, domain 2"/>
    <property type="match status" value="1"/>
</dbReference>
<dbReference type="InterPro" id="IPR029063">
    <property type="entry name" value="SAM-dependent_MTases_sf"/>
</dbReference>
<comment type="function">
    <text evidence="7">Specifically dimethylates two adjacent adenosines (A1518 and A1519) in the loop of a conserved hairpin near the 3'-end of 16S rRNA in the 30S particle. May play a critical role in biogenesis of 30S subunits.</text>
</comment>
<proteinExistence type="inferred from homology"/>
<evidence type="ECO:0000256" key="6">
    <source>
        <dbReference type="ARBA" id="ARBA00022884"/>
    </source>
</evidence>
<feature type="domain" description="Ribosomal RNA adenine methylase transferase N-terminal" evidence="9">
    <location>
        <begin position="37"/>
        <end position="210"/>
    </location>
</feature>
<dbReference type="SUPFAM" id="SSF53335">
    <property type="entry name" value="S-adenosyl-L-methionine-dependent methyltransferases"/>
    <property type="match status" value="1"/>
</dbReference>
<comment type="subcellular location">
    <subcellularLocation>
        <location evidence="7">Cytoplasm</location>
    </subcellularLocation>
</comment>
<dbReference type="InterPro" id="IPR001737">
    <property type="entry name" value="KsgA/Erm"/>
</dbReference>
<keyword evidence="2 7" id="KW-0698">rRNA processing</keyword>
<keyword evidence="6 7" id="KW-0694">RNA-binding</keyword>
<comment type="similarity">
    <text evidence="7">Belongs to the class I-like SAM-binding methyltransferase superfamily. rRNA adenine N(6)-methyltransferase family. RsmA subfamily.</text>
</comment>
<organism evidence="10 11">
    <name type="scientific">Stecheria intestinalis</name>
    <dbReference type="NCBI Taxonomy" id="2606630"/>
    <lineage>
        <taxon>Bacteria</taxon>
        <taxon>Bacillati</taxon>
        <taxon>Bacillota</taxon>
        <taxon>Erysipelotrichia</taxon>
        <taxon>Erysipelotrichales</taxon>
        <taxon>Erysipelotrichaceae</taxon>
        <taxon>Stecheria</taxon>
    </lineage>
</organism>
<feature type="binding site" evidence="7 8">
    <location>
        <position position="55"/>
    </location>
    <ligand>
        <name>S-adenosyl-L-methionine</name>
        <dbReference type="ChEBI" id="CHEBI:59789"/>
    </ligand>
</feature>
<dbReference type="InterPro" id="IPR020598">
    <property type="entry name" value="rRNA_Ade_methylase_Trfase_N"/>
</dbReference>
<dbReference type="HAMAP" id="MF_00607">
    <property type="entry name" value="16SrRNA_methyltr_A"/>
    <property type="match status" value="1"/>
</dbReference>
<evidence type="ECO:0000256" key="5">
    <source>
        <dbReference type="ARBA" id="ARBA00022691"/>
    </source>
</evidence>
<feature type="binding site" evidence="7 8">
    <location>
        <position position="101"/>
    </location>
    <ligand>
        <name>S-adenosyl-L-methionine</name>
        <dbReference type="ChEBI" id="CHEBI:59789"/>
    </ligand>
</feature>
<feature type="binding site" evidence="7 8">
    <location>
        <position position="30"/>
    </location>
    <ligand>
        <name>S-adenosyl-L-methionine</name>
        <dbReference type="ChEBI" id="CHEBI:59789"/>
    </ligand>
</feature>
<feature type="binding site" evidence="7 8">
    <location>
        <position position="76"/>
    </location>
    <ligand>
        <name>S-adenosyl-L-methionine</name>
        <dbReference type="ChEBI" id="CHEBI:59789"/>
    </ligand>
</feature>
<dbReference type="InterPro" id="IPR023165">
    <property type="entry name" value="rRNA_Ade_diMease-like_C"/>
</dbReference>
<dbReference type="GO" id="GO:0005829">
    <property type="term" value="C:cytosol"/>
    <property type="evidence" value="ECO:0007669"/>
    <property type="project" value="TreeGrafter"/>
</dbReference>
<name>A0A7X2TGL7_9FIRM</name>
<accession>A0A7X2TGL7</accession>
<evidence type="ECO:0000259" key="9">
    <source>
        <dbReference type="SMART" id="SM00650"/>
    </source>
</evidence>
<dbReference type="NCBIfam" id="TIGR00755">
    <property type="entry name" value="ksgA"/>
    <property type="match status" value="1"/>
</dbReference>
<dbReference type="Pfam" id="PF00398">
    <property type="entry name" value="RrnaAD"/>
    <property type="match status" value="1"/>
</dbReference>
<feature type="binding site" evidence="7 8">
    <location>
        <position position="32"/>
    </location>
    <ligand>
        <name>S-adenosyl-L-methionine</name>
        <dbReference type="ChEBI" id="CHEBI:59789"/>
    </ligand>
</feature>
<evidence type="ECO:0000256" key="4">
    <source>
        <dbReference type="ARBA" id="ARBA00022679"/>
    </source>
</evidence>
<sequence length="281" mass="31732">MADRYISAPSRTKEILENYHLRAKKGFGQNFLVDPVIVERCAMVSHCEGAVIEIGPGIGSLTEQLARYSRHVTAYEVDPDLIPVLEDTLSAYDNVEIILQDFMTADLDAKVAELKKEYGSVSICANLPYYITTPVLFRIFANGQIPYITVMVQKEVGERFAAKPNSPEYSALSAEGQYLYEIRKLFTVPGRSFNPSPAVDSVIIQFSRKEIRDTQEELNAYFDLLRGCFRQRRKTISNNLKEYLQDAGKSAEALKKAGIDPSRRAQSLSGEELRRIYEVLK</sequence>
<reference evidence="10 11" key="1">
    <citation type="submission" date="2019-08" db="EMBL/GenBank/DDBJ databases">
        <title>In-depth cultivation of the pig gut microbiome towards novel bacterial diversity and tailored functional studies.</title>
        <authorList>
            <person name="Wylensek D."/>
            <person name="Hitch T.C.A."/>
            <person name="Clavel T."/>
        </authorList>
    </citation>
    <scope>NUCLEOTIDE SEQUENCE [LARGE SCALE GENOMIC DNA]</scope>
    <source>
        <strain evidence="10 11">Oil+RF-744-GAM-WT-6</strain>
    </source>
</reference>
<keyword evidence="11" id="KW-1185">Reference proteome</keyword>
<evidence type="ECO:0000313" key="10">
    <source>
        <dbReference type="EMBL" id="MSS58641.1"/>
    </source>
</evidence>
<feature type="binding site" evidence="7 8">
    <location>
        <position position="126"/>
    </location>
    <ligand>
        <name>S-adenosyl-L-methionine</name>
        <dbReference type="ChEBI" id="CHEBI:59789"/>
    </ligand>
</feature>
<dbReference type="Proteomes" id="UP000461880">
    <property type="component" value="Unassembled WGS sequence"/>
</dbReference>
<dbReference type="EC" id="2.1.1.182" evidence="7"/>
<gene>
    <name evidence="7 10" type="primary">rsmA</name>
    <name evidence="7" type="synonym">ksgA</name>
    <name evidence="10" type="ORF">FYJ51_06950</name>
</gene>
<dbReference type="SMART" id="SM00650">
    <property type="entry name" value="rADc"/>
    <property type="match status" value="1"/>
</dbReference>
<dbReference type="PANTHER" id="PTHR11727">
    <property type="entry name" value="DIMETHYLADENOSINE TRANSFERASE"/>
    <property type="match status" value="1"/>
</dbReference>
<dbReference type="AlphaFoldDB" id="A0A7X2TGL7"/>
<dbReference type="GO" id="GO:0052908">
    <property type="term" value="F:16S rRNA (adenine(1518)-N(6)/adenine(1519)-N(6))-dimethyltransferase activity"/>
    <property type="evidence" value="ECO:0007669"/>
    <property type="project" value="UniProtKB-EC"/>
</dbReference>
<evidence type="ECO:0000256" key="7">
    <source>
        <dbReference type="HAMAP-Rule" id="MF_00607"/>
    </source>
</evidence>
<dbReference type="RefSeq" id="WP_154504484.1">
    <property type="nucleotide sequence ID" value="NZ_JAQXPC010000104.1"/>
</dbReference>
<dbReference type="EMBL" id="VUMN01000014">
    <property type="protein sequence ID" value="MSS58641.1"/>
    <property type="molecule type" value="Genomic_DNA"/>
</dbReference>
<dbReference type="PROSITE" id="PS51689">
    <property type="entry name" value="SAM_RNA_A_N6_MT"/>
    <property type="match status" value="1"/>
</dbReference>
<dbReference type="CDD" id="cd02440">
    <property type="entry name" value="AdoMet_MTases"/>
    <property type="match status" value="1"/>
</dbReference>
<protein>
    <recommendedName>
        <fullName evidence="7">Ribosomal RNA small subunit methyltransferase A</fullName>
        <ecNumber evidence="7">2.1.1.182</ecNumber>
    </recommendedName>
    <alternativeName>
        <fullName evidence="7">16S rRNA (adenine(1518)-N(6)/adenine(1519)-N(6))-dimethyltransferase</fullName>
    </alternativeName>
    <alternativeName>
        <fullName evidence="7">16S rRNA dimethyladenosine transferase</fullName>
    </alternativeName>
    <alternativeName>
        <fullName evidence="7">16S rRNA dimethylase</fullName>
    </alternativeName>
    <alternativeName>
        <fullName evidence="7">S-adenosylmethionine-6-N', N'-adenosyl(rRNA) dimethyltransferase</fullName>
    </alternativeName>
</protein>
<evidence type="ECO:0000256" key="8">
    <source>
        <dbReference type="PROSITE-ProRule" id="PRU01026"/>
    </source>
</evidence>
<evidence type="ECO:0000313" key="11">
    <source>
        <dbReference type="Proteomes" id="UP000461880"/>
    </source>
</evidence>
<keyword evidence="3 7" id="KW-0489">Methyltransferase</keyword>
<dbReference type="Gene3D" id="3.40.50.150">
    <property type="entry name" value="Vaccinia Virus protein VP39"/>
    <property type="match status" value="1"/>
</dbReference>
<comment type="caution">
    <text evidence="10">The sequence shown here is derived from an EMBL/GenBank/DDBJ whole genome shotgun (WGS) entry which is preliminary data.</text>
</comment>
<evidence type="ECO:0000256" key="1">
    <source>
        <dbReference type="ARBA" id="ARBA00022490"/>
    </source>
</evidence>
<comment type="catalytic activity">
    <reaction evidence="7">
        <text>adenosine(1518)/adenosine(1519) in 16S rRNA + 4 S-adenosyl-L-methionine = N(6)-dimethyladenosine(1518)/N(6)-dimethyladenosine(1519) in 16S rRNA + 4 S-adenosyl-L-homocysteine + 4 H(+)</text>
        <dbReference type="Rhea" id="RHEA:19609"/>
        <dbReference type="Rhea" id="RHEA-COMP:10232"/>
        <dbReference type="Rhea" id="RHEA-COMP:10233"/>
        <dbReference type="ChEBI" id="CHEBI:15378"/>
        <dbReference type="ChEBI" id="CHEBI:57856"/>
        <dbReference type="ChEBI" id="CHEBI:59789"/>
        <dbReference type="ChEBI" id="CHEBI:74411"/>
        <dbReference type="ChEBI" id="CHEBI:74493"/>
        <dbReference type="EC" id="2.1.1.182"/>
    </reaction>
</comment>
<keyword evidence="1 7" id="KW-0963">Cytoplasm</keyword>
<dbReference type="InterPro" id="IPR020596">
    <property type="entry name" value="rRNA_Ade_Mease_Trfase_CS"/>
</dbReference>
<evidence type="ECO:0000256" key="2">
    <source>
        <dbReference type="ARBA" id="ARBA00022552"/>
    </source>
</evidence>
<dbReference type="PANTHER" id="PTHR11727:SF7">
    <property type="entry name" value="DIMETHYLADENOSINE TRANSFERASE-RELATED"/>
    <property type="match status" value="1"/>
</dbReference>
<dbReference type="InterPro" id="IPR011530">
    <property type="entry name" value="rRNA_adenine_dimethylase"/>
</dbReference>
<keyword evidence="4 7" id="KW-0808">Transferase</keyword>
<evidence type="ECO:0000256" key="3">
    <source>
        <dbReference type="ARBA" id="ARBA00022603"/>
    </source>
</evidence>
<keyword evidence="5 7" id="KW-0949">S-adenosyl-L-methionine</keyword>